<dbReference type="GeneID" id="17298567"/>
<dbReference type="PANTHER" id="PTHR12801">
    <property type="entry name" value="RNA EXONUCLEASE REXO1 / RECO3 FAMILY MEMBER-RELATED"/>
    <property type="match status" value="1"/>
</dbReference>
<reference evidence="9" key="3">
    <citation type="submission" date="2015-06" db="UniProtKB">
        <authorList>
            <consortium name="EnsemblProtists"/>
        </authorList>
    </citation>
    <scope>IDENTIFICATION</scope>
</reference>
<dbReference type="InterPro" id="IPR034922">
    <property type="entry name" value="REX1-like_exo"/>
</dbReference>
<dbReference type="RefSeq" id="XP_005828923.1">
    <property type="nucleotide sequence ID" value="XM_005828866.1"/>
</dbReference>
<dbReference type="Pfam" id="PF00929">
    <property type="entry name" value="RNase_T"/>
    <property type="match status" value="1"/>
</dbReference>
<protein>
    <recommendedName>
        <fullName evidence="7">Exonuclease domain-containing protein</fullName>
    </recommendedName>
</protein>
<evidence type="ECO:0000313" key="10">
    <source>
        <dbReference type="Proteomes" id="UP000011087"/>
    </source>
</evidence>
<keyword evidence="3" id="KW-0540">Nuclease</keyword>
<dbReference type="InterPro" id="IPR047021">
    <property type="entry name" value="REXO1/3/4-like"/>
</dbReference>
<evidence type="ECO:0000256" key="2">
    <source>
        <dbReference type="ARBA" id="ARBA00006357"/>
    </source>
</evidence>
<evidence type="ECO:0000256" key="1">
    <source>
        <dbReference type="ARBA" id="ARBA00004123"/>
    </source>
</evidence>
<evidence type="ECO:0000313" key="8">
    <source>
        <dbReference type="EMBL" id="EKX41943.1"/>
    </source>
</evidence>
<evidence type="ECO:0000256" key="3">
    <source>
        <dbReference type="ARBA" id="ARBA00022722"/>
    </source>
</evidence>
<reference evidence="10" key="2">
    <citation type="submission" date="2012-11" db="EMBL/GenBank/DDBJ databases">
        <authorList>
            <person name="Kuo A."/>
            <person name="Curtis B.A."/>
            <person name="Tanifuji G."/>
            <person name="Burki F."/>
            <person name="Gruber A."/>
            <person name="Irimia M."/>
            <person name="Maruyama S."/>
            <person name="Arias M.C."/>
            <person name="Ball S.G."/>
            <person name="Gile G.H."/>
            <person name="Hirakawa Y."/>
            <person name="Hopkins J.F."/>
            <person name="Rensing S.A."/>
            <person name="Schmutz J."/>
            <person name="Symeonidi A."/>
            <person name="Elias M."/>
            <person name="Eveleigh R.J."/>
            <person name="Herman E.K."/>
            <person name="Klute M.J."/>
            <person name="Nakayama T."/>
            <person name="Obornik M."/>
            <person name="Reyes-Prieto A."/>
            <person name="Armbrust E.V."/>
            <person name="Aves S.J."/>
            <person name="Beiko R.G."/>
            <person name="Coutinho P."/>
            <person name="Dacks J.B."/>
            <person name="Durnford D.G."/>
            <person name="Fast N.M."/>
            <person name="Green B.R."/>
            <person name="Grisdale C."/>
            <person name="Hempe F."/>
            <person name="Henrissat B."/>
            <person name="Hoppner M.P."/>
            <person name="Ishida K.-I."/>
            <person name="Kim E."/>
            <person name="Koreny L."/>
            <person name="Kroth P.G."/>
            <person name="Liu Y."/>
            <person name="Malik S.-B."/>
            <person name="Maier U.G."/>
            <person name="McRose D."/>
            <person name="Mock T."/>
            <person name="Neilson J.A."/>
            <person name="Onodera N.T."/>
            <person name="Poole A.M."/>
            <person name="Pritham E.J."/>
            <person name="Richards T.A."/>
            <person name="Rocap G."/>
            <person name="Roy S.W."/>
            <person name="Sarai C."/>
            <person name="Schaack S."/>
            <person name="Shirato S."/>
            <person name="Slamovits C.H."/>
            <person name="Spencer D.F."/>
            <person name="Suzuki S."/>
            <person name="Worden A.Z."/>
            <person name="Zauner S."/>
            <person name="Barry K."/>
            <person name="Bell C."/>
            <person name="Bharti A.K."/>
            <person name="Crow J.A."/>
            <person name="Grimwood J."/>
            <person name="Kramer R."/>
            <person name="Lindquist E."/>
            <person name="Lucas S."/>
            <person name="Salamov A."/>
            <person name="McFadden G.I."/>
            <person name="Lane C.E."/>
            <person name="Keeling P.J."/>
            <person name="Gray M.W."/>
            <person name="Grigoriev I.V."/>
            <person name="Archibald J.M."/>
        </authorList>
    </citation>
    <scope>NUCLEOTIDE SEQUENCE</scope>
    <source>
        <strain evidence="10">CCMP2712</strain>
    </source>
</reference>
<dbReference type="KEGG" id="gtt:GUITHDRAFT_74418"/>
<dbReference type="OrthoDB" id="206335at2759"/>
<organism evidence="8">
    <name type="scientific">Guillardia theta (strain CCMP2712)</name>
    <name type="common">Cryptophyte</name>
    <dbReference type="NCBI Taxonomy" id="905079"/>
    <lineage>
        <taxon>Eukaryota</taxon>
        <taxon>Cryptophyceae</taxon>
        <taxon>Pyrenomonadales</taxon>
        <taxon>Geminigeraceae</taxon>
        <taxon>Guillardia</taxon>
    </lineage>
</organism>
<dbReference type="GO" id="GO:0004527">
    <property type="term" value="F:exonuclease activity"/>
    <property type="evidence" value="ECO:0007669"/>
    <property type="project" value="UniProtKB-KW"/>
</dbReference>
<dbReference type="PaxDb" id="55529-EKX41943"/>
<dbReference type="InterPro" id="IPR036397">
    <property type="entry name" value="RNaseH_sf"/>
</dbReference>
<keyword evidence="5" id="KW-0269">Exonuclease</keyword>
<comment type="subcellular location">
    <subcellularLocation>
        <location evidence="1">Nucleus</location>
    </subcellularLocation>
</comment>
<accession>L1J092</accession>
<dbReference type="GO" id="GO:0005634">
    <property type="term" value="C:nucleus"/>
    <property type="evidence" value="ECO:0007669"/>
    <property type="project" value="UniProtKB-SubCell"/>
</dbReference>
<sequence>MCTTKEGLELTRISLVDEDGNTVYDSFVKPFNEIVDYNTKYSGITQEMLKDVETNIYDIQQRVLELCSAETILVGHSLENDLRACRIYHSRVIDTAVLFPHPKGNAYKHALRHLVSRYLRREMDRKNGHCSVDDAAACMQLVKLKLMKGLP</sequence>
<dbReference type="FunFam" id="3.30.420.10:FF:000031">
    <property type="entry name" value="RNA exonuclease 1"/>
    <property type="match status" value="1"/>
</dbReference>
<dbReference type="CDD" id="cd06145">
    <property type="entry name" value="REX1_like"/>
    <property type="match status" value="1"/>
</dbReference>
<dbReference type="InterPro" id="IPR012337">
    <property type="entry name" value="RNaseH-like_sf"/>
</dbReference>
<keyword evidence="10" id="KW-1185">Reference proteome</keyword>
<feature type="domain" description="Exonuclease" evidence="7">
    <location>
        <begin position="1"/>
        <end position="151"/>
    </location>
</feature>
<evidence type="ECO:0000256" key="4">
    <source>
        <dbReference type="ARBA" id="ARBA00022801"/>
    </source>
</evidence>
<dbReference type="eggNOG" id="KOG2248">
    <property type="taxonomic scope" value="Eukaryota"/>
</dbReference>
<evidence type="ECO:0000313" key="9">
    <source>
        <dbReference type="EnsemblProtists" id="EKX41943"/>
    </source>
</evidence>
<comment type="similarity">
    <text evidence="2">Belongs to the REXO1/REXO3 family.</text>
</comment>
<dbReference type="SMART" id="SM00479">
    <property type="entry name" value="EXOIII"/>
    <property type="match status" value="1"/>
</dbReference>
<reference evidence="8 10" key="1">
    <citation type="journal article" date="2012" name="Nature">
        <title>Algal genomes reveal evolutionary mosaicism and the fate of nucleomorphs.</title>
        <authorList>
            <consortium name="DOE Joint Genome Institute"/>
            <person name="Curtis B.A."/>
            <person name="Tanifuji G."/>
            <person name="Burki F."/>
            <person name="Gruber A."/>
            <person name="Irimia M."/>
            <person name="Maruyama S."/>
            <person name="Arias M.C."/>
            <person name="Ball S.G."/>
            <person name="Gile G.H."/>
            <person name="Hirakawa Y."/>
            <person name="Hopkins J.F."/>
            <person name="Kuo A."/>
            <person name="Rensing S.A."/>
            <person name="Schmutz J."/>
            <person name="Symeonidi A."/>
            <person name="Elias M."/>
            <person name="Eveleigh R.J."/>
            <person name="Herman E.K."/>
            <person name="Klute M.J."/>
            <person name="Nakayama T."/>
            <person name="Obornik M."/>
            <person name="Reyes-Prieto A."/>
            <person name="Armbrust E.V."/>
            <person name="Aves S.J."/>
            <person name="Beiko R.G."/>
            <person name="Coutinho P."/>
            <person name="Dacks J.B."/>
            <person name="Durnford D.G."/>
            <person name="Fast N.M."/>
            <person name="Green B.R."/>
            <person name="Grisdale C.J."/>
            <person name="Hempel F."/>
            <person name="Henrissat B."/>
            <person name="Hoppner M.P."/>
            <person name="Ishida K."/>
            <person name="Kim E."/>
            <person name="Koreny L."/>
            <person name="Kroth P.G."/>
            <person name="Liu Y."/>
            <person name="Malik S.B."/>
            <person name="Maier U.G."/>
            <person name="McRose D."/>
            <person name="Mock T."/>
            <person name="Neilson J.A."/>
            <person name="Onodera N.T."/>
            <person name="Poole A.M."/>
            <person name="Pritham E.J."/>
            <person name="Richards T.A."/>
            <person name="Rocap G."/>
            <person name="Roy S.W."/>
            <person name="Sarai C."/>
            <person name="Schaack S."/>
            <person name="Shirato S."/>
            <person name="Slamovits C.H."/>
            <person name="Spencer D.F."/>
            <person name="Suzuki S."/>
            <person name="Worden A.Z."/>
            <person name="Zauner S."/>
            <person name="Barry K."/>
            <person name="Bell C."/>
            <person name="Bharti A.K."/>
            <person name="Crow J.A."/>
            <person name="Grimwood J."/>
            <person name="Kramer R."/>
            <person name="Lindquist E."/>
            <person name="Lucas S."/>
            <person name="Salamov A."/>
            <person name="McFadden G.I."/>
            <person name="Lane C.E."/>
            <person name="Keeling P.J."/>
            <person name="Gray M.W."/>
            <person name="Grigoriev I.V."/>
            <person name="Archibald J.M."/>
        </authorList>
    </citation>
    <scope>NUCLEOTIDE SEQUENCE</scope>
    <source>
        <strain evidence="8 10">CCMP2712</strain>
    </source>
</reference>
<dbReference type="STRING" id="905079.L1J092"/>
<dbReference type="InterPro" id="IPR013520">
    <property type="entry name" value="Ribonucl_H"/>
</dbReference>
<evidence type="ECO:0000256" key="6">
    <source>
        <dbReference type="ARBA" id="ARBA00023242"/>
    </source>
</evidence>
<dbReference type="Gene3D" id="3.30.420.10">
    <property type="entry name" value="Ribonuclease H-like superfamily/Ribonuclease H"/>
    <property type="match status" value="1"/>
</dbReference>
<dbReference type="PANTHER" id="PTHR12801:SF115">
    <property type="entry name" value="FI18136P1-RELATED"/>
    <property type="match status" value="1"/>
</dbReference>
<evidence type="ECO:0000256" key="5">
    <source>
        <dbReference type="ARBA" id="ARBA00022839"/>
    </source>
</evidence>
<dbReference type="EnsemblProtists" id="EKX41943">
    <property type="protein sequence ID" value="EKX41943"/>
    <property type="gene ID" value="GUITHDRAFT_74418"/>
</dbReference>
<dbReference type="GO" id="GO:0003676">
    <property type="term" value="F:nucleic acid binding"/>
    <property type="evidence" value="ECO:0007669"/>
    <property type="project" value="InterPro"/>
</dbReference>
<dbReference type="EMBL" id="JH993020">
    <property type="protein sequence ID" value="EKX41943.1"/>
    <property type="molecule type" value="Genomic_DNA"/>
</dbReference>
<evidence type="ECO:0000259" key="7">
    <source>
        <dbReference type="SMART" id="SM00479"/>
    </source>
</evidence>
<dbReference type="Proteomes" id="UP000011087">
    <property type="component" value="Unassembled WGS sequence"/>
</dbReference>
<dbReference type="AlphaFoldDB" id="L1J092"/>
<dbReference type="GO" id="GO:0010629">
    <property type="term" value="P:negative regulation of gene expression"/>
    <property type="evidence" value="ECO:0007669"/>
    <property type="project" value="UniProtKB-ARBA"/>
</dbReference>
<dbReference type="HOGENOM" id="CLU_022453_5_1_1"/>
<dbReference type="SUPFAM" id="SSF53098">
    <property type="entry name" value="Ribonuclease H-like"/>
    <property type="match status" value="1"/>
</dbReference>
<keyword evidence="4" id="KW-0378">Hydrolase</keyword>
<proteinExistence type="inferred from homology"/>
<gene>
    <name evidence="8" type="ORF">GUITHDRAFT_74418</name>
</gene>
<keyword evidence="6" id="KW-0539">Nucleus</keyword>
<name>L1J092_GUITC</name>
<dbReference type="OMA" id="SECARCT"/>